<feature type="compositionally biased region" description="Low complexity" evidence="1">
    <location>
        <begin position="41"/>
        <end position="50"/>
    </location>
</feature>
<keyword evidence="3" id="KW-1185">Reference proteome</keyword>
<evidence type="ECO:0000256" key="1">
    <source>
        <dbReference type="SAM" id="MobiDB-lite"/>
    </source>
</evidence>
<proteinExistence type="predicted"/>
<organism evidence="2 3">
    <name type="scientific">Oryza glaberrima</name>
    <name type="common">African rice</name>
    <dbReference type="NCBI Taxonomy" id="4538"/>
    <lineage>
        <taxon>Eukaryota</taxon>
        <taxon>Viridiplantae</taxon>
        <taxon>Streptophyta</taxon>
        <taxon>Embryophyta</taxon>
        <taxon>Tracheophyta</taxon>
        <taxon>Spermatophyta</taxon>
        <taxon>Magnoliopsida</taxon>
        <taxon>Liliopsida</taxon>
        <taxon>Poales</taxon>
        <taxon>Poaceae</taxon>
        <taxon>BOP clade</taxon>
        <taxon>Oryzoideae</taxon>
        <taxon>Oryzeae</taxon>
        <taxon>Oryzinae</taxon>
        <taxon>Oryza</taxon>
    </lineage>
</organism>
<feature type="region of interest" description="Disordered" evidence="1">
    <location>
        <begin position="37"/>
        <end position="85"/>
    </location>
</feature>
<dbReference type="Gramene" id="ORGLA01G0186000.1">
    <property type="protein sequence ID" value="ORGLA01G0186000.1"/>
    <property type="gene ID" value="ORGLA01G0186000"/>
</dbReference>
<sequence>MPNEVRSAGSAGGWEAKRGLPSDQLAAARLRHRGVAAPPARHLGFRGAARGFRHGREEEEEEEEGNGTRSGSVRVVTETTREPTERALYIPTSPRGTCL</sequence>
<reference evidence="2 3" key="2">
    <citation type="submission" date="2018-04" db="EMBL/GenBank/DDBJ databases">
        <title>OglaRS2 (Oryza glaberrima Reference Sequence Version 2).</title>
        <authorList>
            <person name="Zhang J."/>
            <person name="Kudrna D."/>
            <person name="Lee S."/>
            <person name="Talag J."/>
            <person name="Rajasekar S."/>
            <person name="Wing R.A."/>
        </authorList>
    </citation>
    <scope>NUCLEOTIDE SEQUENCE [LARGE SCALE GENOMIC DNA]</scope>
    <source>
        <strain evidence="2 3">cv. IRGC 96717</strain>
    </source>
</reference>
<accession>I1NPS0</accession>
<dbReference type="HOGENOM" id="CLU_2363470_0_0_1"/>
<dbReference type="Proteomes" id="UP000007306">
    <property type="component" value="Chromosome 1"/>
</dbReference>
<name>I1NPS0_ORYGL</name>
<dbReference type="EnsemblPlants" id="ORGLA01G0186000.1">
    <property type="protein sequence ID" value="ORGLA01G0186000.1"/>
    <property type="gene ID" value="ORGLA01G0186000"/>
</dbReference>
<evidence type="ECO:0000313" key="2">
    <source>
        <dbReference type="EnsemblPlants" id="ORGLA01G0186000.1"/>
    </source>
</evidence>
<dbReference type="AlphaFoldDB" id="I1NPS0"/>
<protein>
    <submittedName>
        <fullName evidence="2">Uncharacterized protein</fullName>
    </submittedName>
</protein>
<reference evidence="2" key="1">
    <citation type="submission" date="2015-06" db="UniProtKB">
        <authorList>
            <consortium name="EnsemblPlants"/>
        </authorList>
    </citation>
    <scope>IDENTIFICATION</scope>
</reference>
<feature type="region of interest" description="Disordered" evidence="1">
    <location>
        <begin position="1"/>
        <end position="20"/>
    </location>
</feature>
<evidence type="ECO:0000313" key="3">
    <source>
        <dbReference type="Proteomes" id="UP000007306"/>
    </source>
</evidence>